<dbReference type="Pfam" id="PF01594">
    <property type="entry name" value="AI-2E_transport"/>
    <property type="match status" value="1"/>
</dbReference>
<evidence type="ECO:0000256" key="6">
    <source>
        <dbReference type="SAM" id="MobiDB-lite"/>
    </source>
</evidence>
<evidence type="ECO:0000256" key="3">
    <source>
        <dbReference type="ARBA" id="ARBA00022692"/>
    </source>
</evidence>
<reference evidence="8" key="1">
    <citation type="submission" date="2021-02" db="EMBL/GenBank/DDBJ databases">
        <title>PHA producing bacteria isolated from coastal sediment in Guangdong, Shenzhen.</title>
        <authorList>
            <person name="Zheng W."/>
            <person name="Yu S."/>
            <person name="Huang Y."/>
        </authorList>
    </citation>
    <scope>NUCLEOTIDE SEQUENCE</scope>
    <source>
        <strain evidence="8">TN14-10</strain>
    </source>
</reference>
<gene>
    <name evidence="8" type="ORF">JYP50_09245</name>
</gene>
<comment type="caution">
    <text evidence="8">The sequence shown here is derived from an EMBL/GenBank/DDBJ whole genome shotgun (WGS) entry which is preliminary data.</text>
</comment>
<evidence type="ECO:0000256" key="5">
    <source>
        <dbReference type="ARBA" id="ARBA00023136"/>
    </source>
</evidence>
<feature type="transmembrane region" description="Helical" evidence="7">
    <location>
        <begin position="255"/>
        <end position="274"/>
    </location>
</feature>
<protein>
    <submittedName>
        <fullName evidence="8">AI-2E family transporter</fullName>
    </submittedName>
</protein>
<evidence type="ECO:0000256" key="4">
    <source>
        <dbReference type="ARBA" id="ARBA00022989"/>
    </source>
</evidence>
<feature type="transmembrane region" description="Helical" evidence="7">
    <location>
        <begin position="192"/>
        <end position="212"/>
    </location>
</feature>
<feature type="transmembrane region" description="Helical" evidence="7">
    <location>
        <begin position="31"/>
        <end position="49"/>
    </location>
</feature>
<keyword evidence="5 7" id="KW-0472">Membrane</keyword>
<dbReference type="PANTHER" id="PTHR21716:SF64">
    <property type="entry name" value="AI-2 TRANSPORT PROTEIN TQSA"/>
    <property type="match status" value="1"/>
</dbReference>
<accession>A0A939DEG4</accession>
<comment type="similarity">
    <text evidence="2">Belongs to the autoinducer-2 exporter (AI-2E) (TC 2.A.86) family.</text>
</comment>
<dbReference type="AlphaFoldDB" id="A0A939DEG4"/>
<dbReference type="GO" id="GO:0016020">
    <property type="term" value="C:membrane"/>
    <property type="evidence" value="ECO:0007669"/>
    <property type="project" value="UniProtKB-SubCell"/>
</dbReference>
<dbReference type="PANTHER" id="PTHR21716">
    <property type="entry name" value="TRANSMEMBRANE PROTEIN"/>
    <property type="match status" value="1"/>
</dbReference>
<feature type="transmembrane region" description="Helical" evidence="7">
    <location>
        <begin position="7"/>
        <end position="25"/>
    </location>
</feature>
<evidence type="ECO:0000256" key="7">
    <source>
        <dbReference type="SAM" id="Phobius"/>
    </source>
</evidence>
<dbReference type="GO" id="GO:0055085">
    <property type="term" value="P:transmembrane transport"/>
    <property type="evidence" value="ECO:0007669"/>
    <property type="project" value="TreeGrafter"/>
</dbReference>
<feature type="transmembrane region" description="Helical" evidence="7">
    <location>
        <begin position="56"/>
        <end position="76"/>
    </location>
</feature>
<comment type="subcellular location">
    <subcellularLocation>
        <location evidence="1">Membrane</location>
        <topology evidence="1">Multi-pass membrane protein</topology>
    </subcellularLocation>
</comment>
<feature type="region of interest" description="Disordered" evidence="6">
    <location>
        <begin position="336"/>
        <end position="357"/>
    </location>
</feature>
<keyword evidence="9" id="KW-1185">Reference proteome</keyword>
<dbReference type="InterPro" id="IPR002549">
    <property type="entry name" value="AI-2E-like"/>
</dbReference>
<evidence type="ECO:0000256" key="2">
    <source>
        <dbReference type="ARBA" id="ARBA00009773"/>
    </source>
</evidence>
<organism evidence="8 9">
    <name type="scientific">Parahaliea mediterranea</name>
    <dbReference type="NCBI Taxonomy" id="651086"/>
    <lineage>
        <taxon>Bacteria</taxon>
        <taxon>Pseudomonadati</taxon>
        <taxon>Pseudomonadota</taxon>
        <taxon>Gammaproteobacteria</taxon>
        <taxon>Cellvibrionales</taxon>
        <taxon>Halieaceae</taxon>
        <taxon>Parahaliea</taxon>
    </lineage>
</organism>
<evidence type="ECO:0000313" key="8">
    <source>
        <dbReference type="EMBL" id="MBN7796775.1"/>
    </source>
</evidence>
<feature type="compositionally biased region" description="Polar residues" evidence="6">
    <location>
        <begin position="340"/>
        <end position="350"/>
    </location>
</feature>
<keyword evidence="4 7" id="KW-1133">Transmembrane helix</keyword>
<feature type="transmembrane region" description="Helical" evidence="7">
    <location>
        <begin position="294"/>
        <end position="316"/>
    </location>
</feature>
<dbReference type="RefSeq" id="WP_206560222.1">
    <property type="nucleotide sequence ID" value="NZ_JAFKCZ010000006.1"/>
</dbReference>
<proteinExistence type="inferred from homology"/>
<name>A0A939DEG4_9GAMM</name>
<evidence type="ECO:0000313" key="9">
    <source>
        <dbReference type="Proteomes" id="UP000664303"/>
    </source>
</evidence>
<evidence type="ECO:0000256" key="1">
    <source>
        <dbReference type="ARBA" id="ARBA00004141"/>
    </source>
</evidence>
<dbReference type="Proteomes" id="UP000664303">
    <property type="component" value="Unassembled WGS sequence"/>
</dbReference>
<feature type="transmembrane region" description="Helical" evidence="7">
    <location>
        <begin position="218"/>
        <end position="248"/>
    </location>
</feature>
<feature type="transmembrane region" description="Helical" evidence="7">
    <location>
        <begin position="141"/>
        <end position="160"/>
    </location>
</feature>
<sequence>MTDLRDTLVSIAALAVIIVGARYASPLLVPFLLSLFLAIVCGSSVNHLYERGWPHWLAVSGVIALVVALLAAPFLMVGSSLAEFREALPQYQQQFLSLLDSVTQWLAAHGVEVNENALQTAFNPGRAVAFFGGFVGGVGDTFSNVFIILLTVAFLLVDAGSFPRKLQLSRPGRHQEILATLQELVRQMNEYFVAKALVSLLTAMLIGAGLYLLDVRFISLWTLLAFLLNFIPVIGSIIAAIPVVALSLLELDPTLTLLLVLLYVSVNTVVGNIIEPAWMGHRMGLSTLAVFLSLIFWGWMFGPVGTLLSVPLTMVLRFIAERSPGATWVAVLLSAPPPANTGQESPTKPDTSGAPPE</sequence>
<keyword evidence="3 7" id="KW-0812">Transmembrane</keyword>
<dbReference type="EMBL" id="JAFKCZ010000006">
    <property type="protein sequence ID" value="MBN7796775.1"/>
    <property type="molecule type" value="Genomic_DNA"/>
</dbReference>